<dbReference type="InterPro" id="IPR018841">
    <property type="entry name" value="DUF2442"/>
</dbReference>
<evidence type="ECO:0000313" key="2">
    <source>
        <dbReference type="Proteomes" id="UP001060275"/>
    </source>
</evidence>
<dbReference type="AlphaFoldDB" id="A0A9Q4FS78"/>
<reference evidence="1" key="1">
    <citation type="submission" date="2022-06" db="EMBL/GenBank/DDBJ databases">
        <title>Devosia sp. XJ19-45 genome assembly.</title>
        <authorList>
            <person name="Li B."/>
            <person name="Cai M."/>
            <person name="Nie G."/>
            <person name="Li W."/>
        </authorList>
    </citation>
    <scope>NUCLEOTIDE SEQUENCE</scope>
    <source>
        <strain evidence="1">XJ19-45</strain>
    </source>
</reference>
<dbReference type="Gene3D" id="3.30.2020.40">
    <property type="entry name" value="Uncharacterised protein PF10387, DUF2442"/>
    <property type="match status" value="1"/>
</dbReference>
<protein>
    <submittedName>
        <fullName evidence="1">DUF2442 domain-containing protein</fullName>
    </submittedName>
</protein>
<dbReference type="Proteomes" id="UP001060275">
    <property type="component" value="Unassembled WGS sequence"/>
</dbReference>
<evidence type="ECO:0000313" key="1">
    <source>
        <dbReference type="EMBL" id="MCP8886569.1"/>
    </source>
</evidence>
<sequence length="87" mass="9575">MTTLVLDIEDSRPVEAHCDATQLHVRLADGREVSTPIWWYPRLVGATPAARSDIELMPMGLHWPEIDEDISVASMLRGEKAPGAIAP</sequence>
<dbReference type="Pfam" id="PF10387">
    <property type="entry name" value="DUF2442"/>
    <property type="match status" value="1"/>
</dbReference>
<organism evidence="1 2">
    <name type="scientific">Devosia ureilytica</name>
    <dbReference type="NCBI Taxonomy" id="2952754"/>
    <lineage>
        <taxon>Bacteria</taxon>
        <taxon>Pseudomonadati</taxon>
        <taxon>Pseudomonadota</taxon>
        <taxon>Alphaproteobacteria</taxon>
        <taxon>Hyphomicrobiales</taxon>
        <taxon>Devosiaceae</taxon>
        <taxon>Devosia</taxon>
    </lineage>
</organism>
<gene>
    <name evidence="1" type="ORF">NF348_05585</name>
</gene>
<proteinExistence type="predicted"/>
<dbReference type="RefSeq" id="WP_254673746.1">
    <property type="nucleotide sequence ID" value="NZ_JAMWDU010000002.1"/>
</dbReference>
<comment type="caution">
    <text evidence="1">The sequence shown here is derived from an EMBL/GenBank/DDBJ whole genome shotgun (WGS) entry which is preliminary data.</text>
</comment>
<dbReference type="EMBL" id="JAMWDU010000002">
    <property type="protein sequence ID" value="MCP8886569.1"/>
    <property type="molecule type" value="Genomic_DNA"/>
</dbReference>
<accession>A0A9Q4FS78</accession>
<name>A0A9Q4FS78_9HYPH</name>
<keyword evidence="2" id="KW-1185">Reference proteome</keyword>